<dbReference type="RefSeq" id="WP_191796640.1">
    <property type="nucleotide sequence ID" value="NZ_JACSQQ010000021.1"/>
</dbReference>
<proteinExistence type="predicted"/>
<protein>
    <recommendedName>
        <fullName evidence="4">ABC transporter ATP-binding protein</fullName>
    </recommendedName>
</protein>
<dbReference type="EMBL" id="JACSQQ010000021">
    <property type="protein sequence ID" value="MBD7951344.1"/>
    <property type="molecule type" value="Genomic_DNA"/>
</dbReference>
<name>A0ABR8RUB1_9CELL</name>
<organism evidence="2 3">
    <name type="scientific">Oerskovia rustica</name>
    <dbReference type="NCBI Taxonomy" id="2762237"/>
    <lineage>
        <taxon>Bacteria</taxon>
        <taxon>Bacillati</taxon>
        <taxon>Actinomycetota</taxon>
        <taxon>Actinomycetes</taxon>
        <taxon>Micrococcales</taxon>
        <taxon>Cellulomonadaceae</taxon>
        <taxon>Oerskovia</taxon>
    </lineage>
</organism>
<dbReference type="Gene3D" id="3.40.50.300">
    <property type="entry name" value="P-loop containing nucleotide triphosphate hydrolases"/>
    <property type="match status" value="1"/>
</dbReference>
<evidence type="ECO:0000313" key="3">
    <source>
        <dbReference type="Proteomes" id="UP000641803"/>
    </source>
</evidence>
<feature type="compositionally biased region" description="Basic and acidic residues" evidence="1">
    <location>
        <begin position="257"/>
        <end position="268"/>
    </location>
</feature>
<evidence type="ECO:0000313" key="2">
    <source>
        <dbReference type="EMBL" id="MBD7951344.1"/>
    </source>
</evidence>
<comment type="caution">
    <text evidence="2">The sequence shown here is derived from an EMBL/GenBank/DDBJ whole genome shotgun (WGS) entry which is preliminary data.</text>
</comment>
<dbReference type="InterPro" id="IPR027417">
    <property type="entry name" value="P-loop_NTPase"/>
</dbReference>
<dbReference type="Proteomes" id="UP000641803">
    <property type="component" value="Unassembled WGS sequence"/>
</dbReference>
<feature type="compositionally biased region" description="Basic and acidic residues" evidence="1">
    <location>
        <begin position="292"/>
        <end position="301"/>
    </location>
</feature>
<feature type="region of interest" description="Disordered" evidence="1">
    <location>
        <begin position="223"/>
        <end position="320"/>
    </location>
</feature>
<reference evidence="2 3" key="1">
    <citation type="submission" date="2020-08" db="EMBL/GenBank/DDBJ databases">
        <title>A Genomic Blueprint of the Chicken Gut Microbiome.</title>
        <authorList>
            <person name="Gilroy R."/>
            <person name="Ravi A."/>
            <person name="Getino M."/>
            <person name="Pursley I."/>
            <person name="Horton D.L."/>
            <person name="Alikhan N.-F."/>
            <person name="Baker D."/>
            <person name="Gharbi K."/>
            <person name="Hall N."/>
            <person name="Watson M."/>
            <person name="Adriaenssens E.M."/>
            <person name="Foster-Nyarko E."/>
            <person name="Jarju S."/>
            <person name="Secka A."/>
            <person name="Antonio M."/>
            <person name="Oren A."/>
            <person name="Chaudhuri R."/>
            <person name="La Ragione R.M."/>
            <person name="Hildebrand F."/>
            <person name="Pallen M.J."/>
        </authorList>
    </citation>
    <scope>NUCLEOTIDE SEQUENCE [LARGE SCALE GENOMIC DNA]</scope>
    <source>
        <strain evidence="2 3">Sa4CUA1</strain>
    </source>
</reference>
<feature type="compositionally biased region" description="Acidic residues" evidence="1">
    <location>
        <begin position="302"/>
        <end position="320"/>
    </location>
</feature>
<accession>A0ABR8RUB1</accession>
<evidence type="ECO:0008006" key="4">
    <source>
        <dbReference type="Google" id="ProtNLM"/>
    </source>
</evidence>
<gene>
    <name evidence="2" type="ORF">H9652_13135</name>
</gene>
<dbReference type="SUPFAM" id="SSF52540">
    <property type="entry name" value="P-loop containing nucleoside triphosphate hydrolases"/>
    <property type="match status" value="1"/>
</dbReference>
<sequence>MQIAMDDVQVEGRRAPMLEATTLTLASGECVLLAGEPGHGHTALALVATGRLAPFTGTVTLVGDDGTTTTATADLRRVTAVVDVPGISEPDEALTVGDVVAEELSLAGQRSLPGDAKKWLDAHDLLDRRGDRVDELHGTLRTALLTSLASERADVRFLVLTLPDRHGGEPSGWWAVAESLAALGYGVLVQCTRSSARDLGADLPPARGDDALRAAPVEALRTRPAPAAVPDEQPADEAAAVGPPEPVETTDPTTLFDRAEPGRHRAEAVPEPEAAAGPPDGPDPGRAAGRAAGRDAGRGPEQEPEPEPDPDPAPDEEVDR</sequence>
<feature type="compositionally biased region" description="Low complexity" evidence="1">
    <location>
        <begin position="269"/>
        <end position="291"/>
    </location>
</feature>
<keyword evidence="3" id="KW-1185">Reference proteome</keyword>
<evidence type="ECO:0000256" key="1">
    <source>
        <dbReference type="SAM" id="MobiDB-lite"/>
    </source>
</evidence>